<dbReference type="Pfam" id="PF15377">
    <property type="entry name" value="DUF4604"/>
    <property type="match status" value="1"/>
</dbReference>
<organism evidence="3 4">
    <name type="scientific">Allacma fusca</name>
    <dbReference type="NCBI Taxonomy" id="39272"/>
    <lineage>
        <taxon>Eukaryota</taxon>
        <taxon>Metazoa</taxon>
        <taxon>Ecdysozoa</taxon>
        <taxon>Arthropoda</taxon>
        <taxon>Hexapoda</taxon>
        <taxon>Collembola</taxon>
        <taxon>Symphypleona</taxon>
        <taxon>Sminthuridae</taxon>
        <taxon>Allacma</taxon>
    </lineage>
</organism>
<evidence type="ECO:0000313" key="3">
    <source>
        <dbReference type="EMBL" id="CAG7787082.1"/>
    </source>
</evidence>
<evidence type="ECO:0000256" key="1">
    <source>
        <dbReference type="SAM" id="MobiDB-lite"/>
    </source>
</evidence>
<dbReference type="Proteomes" id="UP000708208">
    <property type="component" value="Unassembled WGS sequence"/>
</dbReference>
<evidence type="ECO:0000259" key="2">
    <source>
        <dbReference type="Pfam" id="PF15377"/>
    </source>
</evidence>
<dbReference type="InterPro" id="IPR027911">
    <property type="entry name" value="DUF4604"/>
</dbReference>
<dbReference type="PANTHER" id="PTHR31195">
    <property type="entry name" value="GEO02494P1"/>
    <property type="match status" value="1"/>
</dbReference>
<accession>A0A8J2KL04</accession>
<name>A0A8J2KL04_9HEXA</name>
<dbReference type="InterPro" id="IPR040219">
    <property type="entry name" value="KIAA1143-like"/>
</dbReference>
<feature type="compositionally biased region" description="Basic and acidic residues" evidence="1">
    <location>
        <begin position="80"/>
        <end position="89"/>
    </location>
</feature>
<reference evidence="3" key="1">
    <citation type="submission" date="2021-06" db="EMBL/GenBank/DDBJ databases">
        <authorList>
            <person name="Hodson N. C."/>
            <person name="Mongue J. A."/>
            <person name="Jaron S. K."/>
        </authorList>
    </citation>
    <scope>NUCLEOTIDE SEQUENCE</scope>
</reference>
<sequence length="135" mass="15441">MSKKGKKNAVSFAKPPEPAFLRRIKEQIGYKEGPTVDTKRENLPDCDPDDLEDRDDEKPTVVVLKSGDLTQEQAEELGVLEEHSKEPKRIMYKQPTKRPANEADKEKLRKEVTAKKVKNASLLSFDEEEDDDEED</sequence>
<feature type="region of interest" description="Disordered" evidence="1">
    <location>
        <begin position="27"/>
        <end position="108"/>
    </location>
</feature>
<dbReference type="PANTHER" id="PTHR31195:SF2">
    <property type="entry name" value="GEO02494P1"/>
    <property type="match status" value="1"/>
</dbReference>
<feature type="domain" description="DUF4604" evidence="2">
    <location>
        <begin position="9"/>
        <end position="82"/>
    </location>
</feature>
<dbReference type="OrthoDB" id="10043580at2759"/>
<keyword evidence="4" id="KW-1185">Reference proteome</keyword>
<dbReference type="AlphaFoldDB" id="A0A8J2KL04"/>
<feature type="compositionally biased region" description="Acidic residues" evidence="1">
    <location>
        <begin position="44"/>
        <end position="55"/>
    </location>
</feature>
<proteinExistence type="predicted"/>
<gene>
    <name evidence="3" type="ORF">AFUS01_LOCUS25603</name>
</gene>
<feature type="compositionally biased region" description="Basic and acidic residues" evidence="1">
    <location>
        <begin position="99"/>
        <end position="108"/>
    </location>
</feature>
<evidence type="ECO:0000313" key="4">
    <source>
        <dbReference type="Proteomes" id="UP000708208"/>
    </source>
</evidence>
<protein>
    <recommendedName>
        <fullName evidence="2">DUF4604 domain-containing protein</fullName>
    </recommendedName>
</protein>
<comment type="caution">
    <text evidence="3">The sequence shown here is derived from an EMBL/GenBank/DDBJ whole genome shotgun (WGS) entry which is preliminary data.</text>
</comment>
<dbReference type="EMBL" id="CAJVCH010331415">
    <property type="protein sequence ID" value="CAG7787082.1"/>
    <property type="molecule type" value="Genomic_DNA"/>
</dbReference>